<gene>
    <name evidence="14" type="ORF">GS03_01964</name>
</gene>
<dbReference type="GO" id="GO:0015252">
    <property type="term" value="F:proton channel activity"/>
    <property type="evidence" value="ECO:0007669"/>
    <property type="project" value="InterPro"/>
</dbReference>
<sequence>MKQQEQEEITRDEIKKEFQLERMILFSDAVFAIVITLMAIEIKISEDIELNTETLAKSLVHLLPTLLAYIVSFVFIGSIWYQHLKMFSLLKDYDKGLVIRNMLLLFFIGLFPFSATLITRAKGQMIPFFMYLFMILFCIIAQYILYNYIVNNSSIRINTDMSEHKTELRKRKIAVVGFSTAAVLIMVTYLLIPQPELKNLSMLWMMAFPIVFKIMTRKKKPATE</sequence>
<dbReference type="EMBL" id="CP038810">
    <property type="protein sequence ID" value="QBZ98459.1"/>
    <property type="molecule type" value="Genomic_DNA"/>
</dbReference>
<reference evidence="14 15" key="1">
    <citation type="submission" date="2019-04" db="EMBL/GenBank/DDBJ databases">
        <title>Flavobacterium sp. GS03.</title>
        <authorList>
            <person name="Kim H."/>
        </authorList>
    </citation>
    <scope>NUCLEOTIDE SEQUENCE [LARGE SCALE GENOMIC DNA]</scope>
    <source>
        <strain evidence="14 15">GS03</strain>
    </source>
</reference>
<dbReference type="RefSeq" id="WP_136152360.1">
    <property type="nucleotide sequence ID" value="NZ_CP038810.1"/>
</dbReference>
<evidence type="ECO:0000256" key="11">
    <source>
        <dbReference type="ARBA" id="ARBA00023303"/>
    </source>
</evidence>
<feature type="transmembrane region" description="Helical" evidence="13">
    <location>
        <begin position="102"/>
        <end position="119"/>
    </location>
</feature>
<name>A0A4P7PU65_9FLAO</name>
<protein>
    <recommendedName>
        <fullName evidence="16">Potassium channel</fullName>
    </recommendedName>
</protein>
<dbReference type="GO" id="GO:0005267">
    <property type="term" value="F:potassium channel activity"/>
    <property type="evidence" value="ECO:0007669"/>
    <property type="project" value="UniProtKB-KW"/>
</dbReference>
<keyword evidence="10 13" id="KW-0472">Membrane</keyword>
<dbReference type="AlphaFoldDB" id="A0A4P7PU65"/>
<evidence type="ECO:0000256" key="1">
    <source>
        <dbReference type="ARBA" id="ARBA00004141"/>
    </source>
</evidence>
<keyword evidence="8 13" id="KW-1133">Transmembrane helix</keyword>
<keyword evidence="5 13" id="KW-0812">Transmembrane</keyword>
<evidence type="ECO:0000256" key="9">
    <source>
        <dbReference type="ARBA" id="ARBA00023065"/>
    </source>
</evidence>
<evidence type="ECO:0008006" key="16">
    <source>
        <dbReference type="Google" id="ProtNLM"/>
    </source>
</evidence>
<comment type="subcellular location">
    <subcellularLocation>
        <location evidence="1">Membrane</location>
        <topology evidence="1">Multi-pass membrane protein</topology>
    </subcellularLocation>
</comment>
<feature type="transmembrane region" description="Helical" evidence="13">
    <location>
        <begin position="60"/>
        <end position="81"/>
    </location>
</feature>
<feature type="transmembrane region" description="Helical" evidence="13">
    <location>
        <begin position="198"/>
        <end position="216"/>
    </location>
</feature>
<feature type="transmembrane region" description="Helical" evidence="13">
    <location>
        <begin position="125"/>
        <end position="146"/>
    </location>
</feature>
<dbReference type="PANTHER" id="PTHR31462">
    <property type="entry name" value="ENDOSOMAL/LYSOSOMAL POTASSIUM CHANNEL TMEM175"/>
    <property type="match status" value="1"/>
</dbReference>
<evidence type="ECO:0000256" key="7">
    <source>
        <dbReference type="ARBA" id="ARBA00022958"/>
    </source>
</evidence>
<evidence type="ECO:0000313" key="14">
    <source>
        <dbReference type="EMBL" id="QBZ98459.1"/>
    </source>
</evidence>
<evidence type="ECO:0000313" key="15">
    <source>
        <dbReference type="Proteomes" id="UP000296862"/>
    </source>
</evidence>
<keyword evidence="6" id="KW-0631">Potassium channel</keyword>
<evidence type="ECO:0000256" key="8">
    <source>
        <dbReference type="ARBA" id="ARBA00022989"/>
    </source>
</evidence>
<keyword evidence="15" id="KW-1185">Reference proteome</keyword>
<comment type="catalytic activity">
    <reaction evidence="12">
        <text>K(+)(in) = K(+)(out)</text>
        <dbReference type="Rhea" id="RHEA:29463"/>
        <dbReference type="ChEBI" id="CHEBI:29103"/>
    </reaction>
</comment>
<dbReference type="Pfam" id="PF06736">
    <property type="entry name" value="TMEM175"/>
    <property type="match status" value="1"/>
</dbReference>
<evidence type="ECO:0000256" key="6">
    <source>
        <dbReference type="ARBA" id="ARBA00022826"/>
    </source>
</evidence>
<keyword evidence="3" id="KW-0813">Transport</keyword>
<evidence type="ECO:0000256" key="2">
    <source>
        <dbReference type="ARBA" id="ARBA00006920"/>
    </source>
</evidence>
<feature type="transmembrane region" description="Helical" evidence="13">
    <location>
        <begin position="173"/>
        <end position="192"/>
    </location>
</feature>
<dbReference type="InterPro" id="IPR010617">
    <property type="entry name" value="TMEM175-like"/>
</dbReference>
<dbReference type="PANTHER" id="PTHR31462:SF5">
    <property type="entry name" value="ENDOSOMAL_LYSOSOMAL PROTON CHANNEL TMEM175"/>
    <property type="match status" value="1"/>
</dbReference>
<keyword evidence="11" id="KW-0407">Ion channel</keyword>
<accession>A0A4P7PU65</accession>
<dbReference type="OrthoDB" id="7626281at2"/>
<organism evidence="14 15">
    <name type="scientific">Flavobacterium sangjuense</name>
    <dbReference type="NCBI Taxonomy" id="2518177"/>
    <lineage>
        <taxon>Bacteria</taxon>
        <taxon>Pseudomonadati</taxon>
        <taxon>Bacteroidota</taxon>
        <taxon>Flavobacteriia</taxon>
        <taxon>Flavobacteriales</taxon>
        <taxon>Flavobacteriaceae</taxon>
        <taxon>Flavobacterium</taxon>
    </lineage>
</organism>
<feature type="transmembrane region" description="Helical" evidence="13">
    <location>
        <begin position="20"/>
        <end position="40"/>
    </location>
</feature>
<evidence type="ECO:0000256" key="3">
    <source>
        <dbReference type="ARBA" id="ARBA00022448"/>
    </source>
</evidence>
<dbReference type="GO" id="GO:0016020">
    <property type="term" value="C:membrane"/>
    <property type="evidence" value="ECO:0007669"/>
    <property type="project" value="UniProtKB-SubCell"/>
</dbReference>
<proteinExistence type="inferred from homology"/>
<keyword evidence="9" id="KW-0406">Ion transport</keyword>
<dbReference type="Proteomes" id="UP000296862">
    <property type="component" value="Chromosome"/>
</dbReference>
<evidence type="ECO:0000256" key="12">
    <source>
        <dbReference type="ARBA" id="ARBA00034430"/>
    </source>
</evidence>
<evidence type="ECO:0000256" key="4">
    <source>
        <dbReference type="ARBA" id="ARBA00022538"/>
    </source>
</evidence>
<evidence type="ECO:0000256" key="13">
    <source>
        <dbReference type="SAM" id="Phobius"/>
    </source>
</evidence>
<keyword evidence="7" id="KW-0630">Potassium</keyword>
<dbReference type="KEGG" id="fsn:GS03_01964"/>
<evidence type="ECO:0000256" key="5">
    <source>
        <dbReference type="ARBA" id="ARBA00022692"/>
    </source>
</evidence>
<keyword evidence="4" id="KW-0633">Potassium transport</keyword>
<evidence type="ECO:0000256" key="10">
    <source>
        <dbReference type="ARBA" id="ARBA00023136"/>
    </source>
</evidence>
<comment type="similarity">
    <text evidence="2">Belongs to the TMEM175 family.</text>
</comment>